<organism evidence="1 2">
    <name type="scientific">Azospirillum baldaniorum</name>
    <dbReference type="NCBI Taxonomy" id="1064539"/>
    <lineage>
        <taxon>Bacteria</taxon>
        <taxon>Pseudomonadati</taxon>
        <taxon>Pseudomonadota</taxon>
        <taxon>Alphaproteobacteria</taxon>
        <taxon>Rhodospirillales</taxon>
        <taxon>Azospirillaceae</taxon>
        <taxon>Azospirillum</taxon>
    </lineage>
</organism>
<evidence type="ECO:0000313" key="1">
    <source>
        <dbReference type="EMBL" id="CCD01803.1"/>
    </source>
</evidence>
<accession>A0A9P1NQD2</accession>
<sequence>MRIQAYLAAAAVNLKRLAAVLRLILDCARQRSTGLQQKAA</sequence>
<protein>
    <recommendedName>
        <fullName evidence="3">Transposase</fullName>
    </recommendedName>
</protein>
<dbReference type="KEGG" id="abs:AZOBR_p260030"/>
<geneLocation type="plasmid" evidence="1 2">
    <name>AZOBR_p2</name>
</geneLocation>
<evidence type="ECO:0008006" key="3">
    <source>
        <dbReference type="Google" id="ProtNLM"/>
    </source>
</evidence>
<dbReference type="EMBL" id="HE577329">
    <property type="protein sequence ID" value="CCD01803.1"/>
    <property type="molecule type" value="Genomic_DNA"/>
</dbReference>
<proteinExistence type="predicted"/>
<keyword evidence="1" id="KW-0614">Plasmid</keyword>
<keyword evidence="2" id="KW-1185">Reference proteome</keyword>
<evidence type="ECO:0000313" key="2">
    <source>
        <dbReference type="Proteomes" id="UP000007319"/>
    </source>
</evidence>
<gene>
    <name evidence="1" type="ORF">AZOBR_p260030</name>
</gene>
<reference evidence="1 2" key="1">
    <citation type="journal article" date="2011" name="PLoS Genet.">
        <title>Azospirillum genomes reveal transition of bacteria from aquatic to terrestrial environments.</title>
        <authorList>
            <person name="Wisniewski-Dye F."/>
            <person name="Borziak K."/>
            <person name="Khalsa-Moyers G."/>
            <person name="Alexandre G."/>
            <person name="Sukharnikov L.O."/>
            <person name="Wuichet K."/>
            <person name="Hurst G.B."/>
            <person name="McDonald W.H."/>
            <person name="Robertson J.S."/>
            <person name="Barbe V."/>
            <person name="Calteau A."/>
            <person name="Rouy Z."/>
            <person name="Mangenot S."/>
            <person name="Prigent-Combaret C."/>
            <person name="Normand P."/>
            <person name="Boyer M."/>
            <person name="Siguier P."/>
            <person name="Dessaux Y."/>
            <person name="Elmerich C."/>
            <person name="Condemine G."/>
            <person name="Krishnen G."/>
            <person name="Kennedy I."/>
            <person name="Paterson A.H."/>
            <person name="Gonzalez V."/>
            <person name="Mavingui P."/>
            <person name="Zhulin I.B."/>
        </authorList>
    </citation>
    <scope>NUCLEOTIDE SEQUENCE [LARGE SCALE GENOMIC DNA]</scope>
    <source>
        <strain evidence="1 2">Sp245</strain>
    </source>
</reference>
<name>A0A9P1NQD2_9PROT</name>
<dbReference type="Proteomes" id="UP000007319">
    <property type="component" value="Plasmid AZOBR_p2"/>
</dbReference>
<dbReference type="AlphaFoldDB" id="A0A9P1NQD2"/>